<keyword evidence="2" id="KW-1185">Reference proteome</keyword>
<dbReference type="AlphaFoldDB" id="A0A9W6XJS1"/>
<protein>
    <submittedName>
        <fullName evidence="1">Unnamed protein product</fullName>
    </submittedName>
</protein>
<dbReference type="EMBL" id="BSXT01001188">
    <property type="protein sequence ID" value="GMF39801.1"/>
    <property type="molecule type" value="Genomic_DNA"/>
</dbReference>
<comment type="caution">
    <text evidence="1">The sequence shown here is derived from an EMBL/GenBank/DDBJ whole genome shotgun (WGS) entry which is preliminary data.</text>
</comment>
<evidence type="ECO:0000313" key="2">
    <source>
        <dbReference type="Proteomes" id="UP001165121"/>
    </source>
</evidence>
<accession>A0A9W6XJS1</accession>
<dbReference type="Proteomes" id="UP001165121">
    <property type="component" value="Unassembled WGS sequence"/>
</dbReference>
<organism evidence="1 2">
    <name type="scientific">Phytophthora fragariaefolia</name>
    <dbReference type="NCBI Taxonomy" id="1490495"/>
    <lineage>
        <taxon>Eukaryota</taxon>
        <taxon>Sar</taxon>
        <taxon>Stramenopiles</taxon>
        <taxon>Oomycota</taxon>
        <taxon>Peronosporomycetes</taxon>
        <taxon>Peronosporales</taxon>
        <taxon>Peronosporaceae</taxon>
        <taxon>Phytophthora</taxon>
    </lineage>
</organism>
<gene>
    <name evidence="1" type="ORF">Pfra01_001196900</name>
</gene>
<evidence type="ECO:0000313" key="1">
    <source>
        <dbReference type="EMBL" id="GMF39801.1"/>
    </source>
</evidence>
<proteinExistence type="predicted"/>
<name>A0A9W6XJS1_9STRA</name>
<reference evidence="1" key="1">
    <citation type="submission" date="2023-04" db="EMBL/GenBank/DDBJ databases">
        <title>Phytophthora fragariaefolia NBRC 109709.</title>
        <authorList>
            <person name="Ichikawa N."/>
            <person name="Sato H."/>
            <person name="Tonouchi N."/>
        </authorList>
    </citation>
    <scope>NUCLEOTIDE SEQUENCE</scope>
    <source>
        <strain evidence="1">NBRC 109709</strain>
    </source>
</reference>
<sequence length="113" mass="12185">MNGDHTAMWLTRKLIWRRYWCSFGMSTSTTQATGAPAASAATNTVVTSSATTRSFSASTSVVTSTVTTSGSPKRSMSIGKYKKARGNIVFARDELEAQFNVDSDANMEDGIEE</sequence>